<sequence>MSLASTAMHTPSTALMSDFSATDCGVDMADEYSPYVLQAVVGHSWHKFLCDRNRWASLGLAYADEVDWETQEAEFLTQHLVSMFEFVSNVNEIPLMLVSSFTNSFDANNILQAISQADTMLAVSLTNLSSDVHQCLQYVERGGHYTMLSLCLLVDRQTQSVPSLALLVSRGDSSNRFAVFPHHDPMLSRLASSNDAMWHEFSLAGSGLVPPEPQNHGFPSMRRQSEDNSMAFTYLENGYKYAFFSRRCGHFFEMNRCGDWAPAISSTLLRPIWSSRIATRDHLVTRLREDNEKILHGM</sequence>
<dbReference type="EMBL" id="JANBPW010004882">
    <property type="protein sequence ID" value="KAJ1933875.1"/>
    <property type="molecule type" value="Genomic_DNA"/>
</dbReference>
<name>A0ACC1J1Q7_9FUNG</name>
<feature type="non-terminal residue" evidence="1">
    <location>
        <position position="298"/>
    </location>
</feature>
<protein>
    <submittedName>
        <fullName evidence="1">Uncharacterized protein</fullName>
    </submittedName>
</protein>
<accession>A0ACC1J1Q7</accession>
<reference evidence="1" key="1">
    <citation type="submission" date="2022-07" db="EMBL/GenBank/DDBJ databases">
        <title>Phylogenomic reconstructions and comparative analyses of Kickxellomycotina fungi.</title>
        <authorList>
            <person name="Reynolds N.K."/>
            <person name="Stajich J.E."/>
            <person name="Barry K."/>
            <person name="Grigoriev I.V."/>
            <person name="Crous P."/>
            <person name="Smith M.E."/>
        </authorList>
    </citation>
    <scope>NUCLEOTIDE SEQUENCE</scope>
    <source>
        <strain evidence="1">NRRL 5244</strain>
    </source>
</reference>
<evidence type="ECO:0000313" key="1">
    <source>
        <dbReference type="EMBL" id="KAJ1933875.1"/>
    </source>
</evidence>
<keyword evidence="2" id="KW-1185">Reference proteome</keyword>
<proteinExistence type="predicted"/>
<dbReference type="Proteomes" id="UP001150603">
    <property type="component" value="Unassembled WGS sequence"/>
</dbReference>
<gene>
    <name evidence="1" type="ORF">FBU59_005883</name>
</gene>
<evidence type="ECO:0000313" key="2">
    <source>
        <dbReference type="Proteomes" id="UP001150603"/>
    </source>
</evidence>
<comment type="caution">
    <text evidence="1">The sequence shown here is derived from an EMBL/GenBank/DDBJ whole genome shotgun (WGS) entry which is preliminary data.</text>
</comment>
<organism evidence="1 2">
    <name type="scientific">Linderina macrospora</name>
    <dbReference type="NCBI Taxonomy" id="4868"/>
    <lineage>
        <taxon>Eukaryota</taxon>
        <taxon>Fungi</taxon>
        <taxon>Fungi incertae sedis</taxon>
        <taxon>Zoopagomycota</taxon>
        <taxon>Kickxellomycotina</taxon>
        <taxon>Kickxellomycetes</taxon>
        <taxon>Kickxellales</taxon>
        <taxon>Kickxellaceae</taxon>
        <taxon>Linderina</taxon>
    </lineage>
</organism>